<accession>F5S506</accession>
<protein>
    <submittedName>
        <fullName evidence="1">Uncharacterized protein</fullName>
    </submittedName>
</protein>
<evidence type="ECO:0000313" key="2">
    <source>
        <dbReference type="Proteomes" id="UP000004207"/>
    </source>
</evidence>
<dbReference type="AlphaFoldDB" id="F5S506"/>
<dbReference type="HOGENOM" id="CLU_3099770_0_0_4"/>
<keyword evidence="2" id="KW-1185">Reference proteome</keyword>
<dbReference type="Proteomes" id="UP000004207">
    <property type="component" value="Unassembled WGS sequence"/>
</dbReference>
<name>F5S506_KINKI</name>
<dbReference type="EMBL" id="AFHS01000009">
    <property type="protein sequence ID" value="EGK11606.1"/>
    <property type="molecule type" value="Genomic_DNA"/>
</dbReference>
<proteinExistence type="predicted"/>
<gene>
    <name evidence="1" type="ORF">HMPREF0476_0289</name>
</gene>
<organism evidence="1 2">
    <name type="scientific">Kingella kingae ATCC 23330</name>
    <dbReference type="NCBI Taxonomy" id="887327"/>
    <lineage>
        <taxon>Bacteria</taxon>
        <taxon>Pseudomonadati</taxon>
        <taxon>Pseudomonadota</taxon>
        <taxon>Betaproteobacteria</taxon>
        <taxon>Neisseriales</taxon>
        <taxon>Neisseriaceae</taxon>
        <taxon>Kingella</taxon>
    </lineage>
</organism>
<reference evidence="1 2" key="1">
    <citation type="submission" date="2011-04" db="EMBL/GenBank/DDBJ databases">
        <authorList>
            <person name="Muzny D."/>
            <person name="Qin X."/>
            <person name="Deng J."/>
            <person name="Jiang H."/>
            <person name="Liu Y."/>
            <person name="Qu J."/>
            <person name="Song X.-Z."/>
            <person name="Zhang L."/>
            <person name="Thornton R."/>
            <person name="Coyle M."/>
            <person name="Francisco L."/>
            <person name="Jackson L."/>
            <person name="Javaid M."/>
            <person name="Korchina V."/>
            <person name="Kovar C."/>
            <person name="Mata R."/>
            <person name="Mathew T."/>
            <person name="Ngo R."/>
            <person name="Nguyen L."/>
            <person name="Nguyen N."/>
            <person name="Okwuonu G."/>
            <person name="Ongeri F."/>
            <person name="Pham C."/>
            <person name="Simmons D."/>
            <person name="Wilczek-Boney K."/>
            <person name="Hale W."/>
            <person name="Jakkamsetti A."/>
            <person name="Pham P."/>
            <person name="Ruth R."/>
            <person name="San Lucas F."/>
            <person name="Warren J."/>
            <person name="Zhang J."/>
            <person name="Zhao Z."/>
            <person name="Zhou C."/>
            <person name="Zhu D."/>
            <person name="Lee S."/>
            <person name="Bess C."/>
            <person name="Blankenburg K."/>
            <person name="Forbes L."/>
            <person name="Fu Q."/>
            <person name="Gubbala S."/>
            <person name="Hirani K."/>
            <person name="Jayaseelan J.C."/>
            <person name="Lara F."/>
            <person name="Munidasa M."/>
            <person name="Palculict T."/>
            <person name="Patil S."/>
            <person name="Pu L.-L."/>
            <person name="Saada N."/>
            <person name="Tang L."/>
            <person name="Weissenberger G."/>
            <person name="Zhu Y."/>
            <person name="Hemphill L."/>
            <person name="Shang Y."/>
            <person name="Youmans B."/>
            <person name="Ayvaz T."/>
            <person name="Ross M."/>
            <person name="Santibanez J."/>
            <person name="Aqrawi P."/>
            <person name="Gross S."/>
            <person name="Joshi V."/>
            <person name="Fowler G."/>
            <person name="Nazareth L."/>
            <person name="Reid J."/>
            <person name="Worley K."/>
            <person name="Petrosino J."/>
            <person name="Highlander S."/>
            <person name="Gibbs R."/>
        </authorList>
    </citation>
    <scope>NUCLEOTIDE SEQUENCE [LARGE SCALE GENOMIC DNA]</scope>
    <source>
        <strain evidence="1 2">ATCC 23330</strain>
    </source>
</reference>
<evidence type="ECO:0000313" key="1">
    <source>
        <dbReference type="EMBL" id="EGK11606.1"/>
    </source>
</evidence>
<sequence>MIEAFGQTAANGGFVLGWANQRIGDVFQRNRVQAALVDVSQEKAAVQFFCQ</sequence>
<comment type="caution">
    <text evidence="1">The sequence shown here is derived from an EMBL/GenBank/DDBJ whole genome shotgun (WGS) entry which is preliminary data.</text>
</comment>